<keyword evidence="2" id="KW-0503">Monooxygenase</keyword>
<dbReference type="OrthoDB" id="9776438at2"/>
<evidence type="ECO:0000313" key="4">
    <source>
        <dbReference type="EMBL" id="AXI09243.1"/>
    </source>
</evidence>
<dbReference type="InterPro" id="IPR050766">
    <property type="entry name" value="Bact_Lucif_Oxidored"/>
</dbReference>
<proteinExistence type="predicted"/>
<dbReference type="Gene3D" id="3.20.20.30">
    <property type="entry name" value="Luciferase-like domain"/>
    <property type="match status" value="1"/>
</dbReference>
<dbReference type="EMBL" id="CP024848">
    <property type="protein sequence ID" value="AXI09243.1"/>
    <property type="molecule type" value="Genomic_DNA"/>
</dbReference>
<dbReference type="AlphaFoldDB" id="A0A345PGW3"/>
<dbReference type="Pfam" id="PF00296">
    <property type="entry name" value="Bac_luciferase"/>
    <property type="match status" value="1"/>
</dbReference>
<dbReference type="InterPro" id="IPR011251">
    <property type="entry name" value="Luciferase-like_dom"/>
</dbReference>
<dbReference type="InterPro" id="IPR036661">
    <property type="entry name" value="Luciferase-like_sf"/>
</dbReference>
<dbReference type="RefSeq" id="WP_114916531.1">
    <property type="nucleotide sequence ID" value="NZ_CP024848.1"/>
</dbReference>
<dbReference type="GO" id="GO:0016705">
    <property type="term" value="F:oxidoreductase activity, acting on paired donors, with incorporation or reduction of molecular oxygen"/>
    <property type="evidence" value="ECO:0007669"/>
    <property type="project" value="InterPro"/>
</dbReference>
<evidence type="ECO:0000256" key="2">
    <source>
        <dbReference type="ARBA" id="ARBA00023033"/>
    </source>
</evidence>
<dbReference type="GO" id="GO:0005829">
    <property type="term" value="C:cytosol"/>
    <property type="evidence" value="ECO:0007669"/>
    <property type="project" value="TreeGrafter"/>
</dbReference>
<protein>
    <submittedName>
        <fullName evidence="4">LLM class flavin-dependent oxidoreductase</fullName>
    </submittedName>
</protein>
<dbReference type="GO" id="GO:0004497">
    <property type="term" value="F:monooxygenase activity"/>
    <property type="evidence" value="ECO:0007669"/>
    <property type="project" value="UniProtKB-KW"/>
</dbReference>
<dbReference type="PANTHER" id="PTHR30137:SF8">
    <property type="entry name" value="BLR5498 PROTEIN"/>
    <property type="match status" value="1"/>
</dbReference>
<organism evidence="4 5">
    <name type="scientific">Oceanobacillus zhaokaii</name>
    <dbReference type="NCBI Taxonomy" id="2052660"/>
    <lineage>
        <taxon>Bacteria</taxon>
        <taxon>Bacillati</taxon>
        <taxon>Bacillota</taxon>
        <taxon>Bacilli</taxon>
        <taxon>Bacillales</taxon>
        <taxon>Bacillaceae</taxon>
        <taxon>Oceanobacillus</taxon>
    </lineage>
</organism>
<feature type="domain" description="Luciferase-like" evidence="3">
    <location>
        <begin position="12"/>
        <end position="311"/>
    </location>
</feature>
<gene>
    <name evidence="4" type="ORF">CUC15_10005</name>
</gene>
<name>A0A345PGW3_9BACI</name>
<accession>A0A345PGW3</accession>
<evidence type="ECO:0000256" key="1">
    <source>
        <dbReference type="ARBA" id="ARBA00023002"/>
    </source>
</evidence>
<keyword evidence="5" id="KW-1185">Reference proteome</keyword>
<evidence type="ECO:0000313" key="5">
    <source>
        <dbReference type="Proteomes" id="UP000253908"/>
    </source>
</evidence>
<sequence length="353" mass="39419">MEEFRINKNNGMEIGLYTLGDHVSDPSTGKIMSEHSRMKEMVAMAKLAEDAGLDVYGVGESHQKHFIASSTPTILAAIASETEKIKLISSSTVLSADDPVRVYEQFSTLDLLSDGRAEIITGRGSRYGVYELFGYDMKDFEELFEEKIDLLLKLNSEQQITWSGKFRPALNEAEIFPKPLSGKLPIWRAVGGKPASAIKAGKIGMPMHLAALYGASSVFKHTVDAYRRTATEAGFDTAKLPVAMATMMYLHKDSQTALKEYYPYLNNTFTQLRGTPFPKDRYAEATSVKNAIMVGSPQQIIEKILYQYELYGHQRFIVQIDHGNMPFNKIQEMIEMFATEVVPAIRKATKGSN</sequence>
<dbReference type="SUPFAM" id="SSF51679">
    <property type="entry name" value="Bacterial luciferase-like"/>
    <property type="match status" value="1"/>
</dbReference>
<keyword evidence="1" id="KW-0560">Oxidoreductase</keyword>
<dbReference type="PANTHER" id="PTHR30137">
    <property type="entry name" value="LUCIFERASE-LIKE MONOOXYGENASE"/>
    <property type="match status" value="1"/>
</dbReference>
<dbReference type="Proteomes" id="UP000253908">
    <property type="component" value="Chromosome"/>
</dbReference>
<evidence type="ECO:0000259" key="3">
    <source>
        <dbReference type="Pfam" id="PF00296"/>
    </source>
</evidence>
<dbReference type="KEGG" id="ocn:CUC15_10005"/>
<reference evidence="5" key="1">
    <citation type="submission" date="2017-11" db="EMBL/GenBank/DDBJ databases">
        <authorList>
            <person name="Zhu W."/>
        </authorList>
    </citation>
    <scope>NUCLEOTIDE SEQUENCE [LARGE SCALE GENOMIC DNA]</scope>
    <source>
        <strain evidence="5">160</strain>
    </source>
</reference>